<dbReference type="PROSITE" id="PS50110">
    <property type="entry name" value="RESPONSE_REGULATORY"/>
    <property type="match status" value="1"/>
</dbReference>
<dbReference type="Gene3D" id="3.40.50.2300">
    <property type="match status" value="1"/>
</dbReference>
<reference evidence="3" key="1">
    <citation type="submission" date="2015-10" db="EMBL/GenBank/DDBJ databases">
        <authorList>
            <person name="Gilbert D.G."/>
        </authorList>
    </citation>
    <scope>NUCLEOTIDE SEQUENCE</scope>
</reference>
<dbReference type="Pfam" id="PF00072">
    <property type="entry name" value="Response_reg"/>
    <property type="match status" value="1"/>
</dbReference>
<evidence type="ECO:0000313" key="3">
    <source>
        <dbReference type="EMBL" id="CUS43420.1"/>
    </source>
</evidence>
<dbReference type="SMART" id="SM00448">
    <property type="entry name" value="REC"/>
    <property type="match status" value="1"/>
</dbReference>
<protein>
    <submittedName>
        <fullName evidence="3">Sensory transduction regulatory protein</fullName>
    </submittedName>
</protein>
<dbReference type="EMBL" id="CZQE01000049">
    <property type="protein sequence ID" value="CUS43420.1"/>
    <property type="molecule type" value="Genomic_DNA"/>
</dbReference>
<keyword evidence="1" id="KW-0597">Phosphoprotein</keyword>
<feature type="domain" description="Response regulatory" evidence="2">
    <location>
        <begin position="12"/>
        <end position="121"/>
    </location>
</feature>
<dbReference type="PANTHER" id="PTHR44591:SF3">
    <property type="entry name" value="RESPONSE REGULATORY DOMAIN-CONTAINING PROTEIN"/>
    <property type="match status" value="1"/>
</dbReference>
<dbReference type="AlphaFoldDB" id="A0A160TFE3"/>
<dbReference type="PANTHER" id="PTHR44591">
    <property type="entry name" value="STRESS RESPONSE REGULATOR PROTEIN 1"/>
    <property type="match status" value="1"/>
</dbReference>
<organism evidence="3">
    <name type="scientific">hydrothermal vent metagenome</name>
    <dbReference type="NCBI Taxonomy" id="652676"/>
    <lineage>
        <taxon>unclassified sequences</taxon>
        <taxon>metagenomes</taxon>
        <taxon>ecological metagenomes</taxon>
    </lineage>
</organism>
<accession>A0A160TFE3</accession>
<evidence type="ECO:0000256" key="1">
    <source>
        <dbReference type="ARBA" id="ARBA00022553"/>
    </source>
</evidence>
<sequence>MLFGRKKRQICRLLIVEDEPLVAFDTEHFLREAEFEIVATVDRVATALEVIRTETELDLVLVDISLADGSGFDVAHAAHGAGIPVLFVTGACPEGARDVAAGCLSKPYAQRDLLAAIDAIEAVIVGRKPRRLPDGFSLFDKAA</sequence>
<dbReference type="InterPro" id="IPR001789">
    <property type="entry name" value="Sig_transdc_resp-reg_receiver"/>
</dbReference>
<evidence type="ECO:0000259" key="2">
    <source>
        <dbReference type="PROSITE" id="PS50110"/>
    </source>
</evidence>
<dbReference type="SUPFAM" id="SSF52172">
    <property type="entry name" value="CheY-like"/>
    <property type="match status" value="1"/>
</dbReference>
<proteinExistence type="predicted"/>
<gene>
    <name evidence="3" type="ORF">MGWOODY_Smn2808</name>
</gene>
<dbReference type="GO" id="GO:0000160">
    <property type="term" value="P:phosphorelay signal transduction system"/>
    <property type="evidence" value="ECO:0007669"/>
    <property type="project" value="InterPro"/>
</dbReference>
<name>A0A160TFE3_9ZZZZ</name>
<dbReference type="InterPro" id="IPR050595">
    <property type="entry name" value="Bact_response_regulator"/>
</dbReference>
<dbReference type="InterPro" id="IPR011006">
    <property type="entry name" value="CheY-like_superfamily"/>
</dbReference>